<comment type="caution">
    <text evidence="6">The sequence shown here is derived from an EMBL/GenBank/DDBJ whole genome shotgun (WGS) entry which is preliminary data.</text>
</comment>
<protein>
    <submittedName>
        <fullName evidence="6">Coenzyme F420-reducing hydrogenase delta subunit</fullName>
    </submittedName>
</protein>
<evidence type="ECO:0000313" key="6">
    <source>
        <dbReference type="EMBL" id="MBB3187634.1"/>
    </source>
</evidence>
<dbReference type="GO" id="GO:0016491">
    <property type="term" value="F:oxidoreductase activity"/>
    <property type="evidence" value="ECO:0007669"/>
    <property type="project" value="UniProtKB-KW"/>
</dbReference>
<evidence type="ECO:0000313" key="7">
    <source>
        <dbReference type="Proteomes" id="UP000544222"/>
    </source>
</evidence>
<dbReference type="GO" id="GO:0051536">
    <property type="term" value="F:iron-sulfur cluster binding"/>
    <property type="evidence" value="ECO:0007669"/>
    <property type="project" value="UniProtKB-KW"/>
</dbReference>
<feature type="domain" description="F420-non-reducing hydrogenase iron-sulfur subunit D" evidence="5">
    <location>
        <begin position="7"/>
        <end position="126"/>
    </location>
</feature>
<dbReference type="Proteomes" id="UP000544222">
    <property type="component" value="Unassembled WGS sequence"/>
</dbReference>
<name>A0A7W5DR89_9PORP</name>
<dbReference type="AlphaFoldDB" id="A0A7W5DR89"/>
<dbReference type="RefSeq" id="WP_183413379.1">
    <property type="nucleotide sequence ID" value="NZ_JACHYB010000001.1"/>
</dbReference>
<gene>
    <name evidence="6" type="ORF">FHX64_001797</name>
</gene>
<evidence type="ECO:0000256" key="3">
    <source>
        <dbReference type="ARBA" id="ARBA00023004"/>
    </source>
</evidence>
<dbReference type="InterPro" id="IPR003813">
    <property type="entry name" value="MvhD/FlpD"/>
</dbReference>
<reference evidence="6 7" key="1">
    <citation type="submission" date="2020-08" db="EMBL/GenBank/DDBJ databases">
        <title>Genomic Encyclopedia of Type Strains, Phase IV (KMG-IV): sequencing the most valuable type-strain genomes for metagenomic binning, comparative biology and taxonomic classification.</title>
        <authorList>
            <person name="Goeker M."/>
        </authorList>
    </citation>
    <scope>NUCLEOTIDE SEQUENCE [LARGE SCALE GENOMIC DNA]</scope>
    <source>
        <strain evidence="6 7">DSM 27471</strain>
    </source>
</reference>
<keyword evidence="1" id="KW-0479">Metal-binding</keyword>
<keyword evidence="3" id="KW-0408">Iron</keyword>
<organism evidence="6 7">
    <name type="scientific">Microbacter margulisiae</name>
    <dbReference type="NCBI Taxonomy" id="1350067"/>
    <lineage>
        <taxon>Bacteria</taxon>
        <taxon>Pseudomonadati</taxon>
        <taxon>Bacteroidota</taxon>
        <taxon>Bacteroidia</taxon>
        <taxon>Bacteroidales</taxon>
        <taxon>Porphyromonadaceae</taxon>
        <taxon>Microbacter</taxon>
    </lineage>
</organism>
<evidence type="ECO:0000259" key="5">
    <source>
        <dbReference type="Pfam" id="PF02662"/>
    </source>
</evidence>
<keyword evidence="2" id="KW-0560">Oxidoreductase</keyword>
<evidence type="ECO:0000256" key="2">
    <source>
        <dbReference type="ARBA" id="ARBA00023002"/>
    </source>
</evidence>
<dbReference type="EMBL" id="JACHYB010000001">
    <property type="protein sequence ID" value="MBB3187634.1"/>
    <property type="molecule type" value="Genomic_DNA"/>
</dbReference>
<keyword evidence="4" id="KW-0411">Iron-sulfur</keyword>
<evidence type="ECO:0000256" key="4">
    <source>
        <dbReference type="ARBA" id="ARBA00023014"/>
    </source>
</evidence>
<accession>A0A7W5DR89</accession>
<dbReference type="Pfam" id="PF02662">
    <property type="entry name" value="FlpD"/>
    <property type="match status" value="1"/>
</dbReference>
<keyword evidence="7" id="KW-1185">Reference proteome</keyword>
<proteinExistence type="predicted"/>
<evidence type="ECO:0000256" key="1">
    <source>
        <dbReference type="ARBA" id="ARBA00022723"/>
    </source>
</evidence>
<dbReference type="GO" id="GO:0046872">
    <property type="term" value="F:metal ion binding"/>
    <property type="evidence" value="ECO:0007669"/>
    <property type="project" value="UniProtKB-KW"/>
</dbReference>
<sequence length="130" mass="14231">MSTKPKILVFSTEKISDPAIDLAGLLKKHYPNTVYTISVPCSSGIKPRWIMQAYEKGFDGVFIAADGTDCPYGESCVDKTSAIIAVTHQMMKEKGLKPSQLKMAALCSVCADPFVAHIKNFMKELANKDN</sequence>